<dbReference type="AlphaFoldDB" id="A0A7W7WWK4"/>
<dbReference type="RefSeq" id="WP_184669326.1">
    <property type="nucleotide sequence ID" value="NZ_BAABAI010000029.1"/>
</dbReference>
<organism evidence="1 2">
    <name type="scientific">Saccharothrix violaceirubra</name>
    <dbReference type="NCBI Taxonomy" id="413306"/>
    <lineage>
        <taxon>Bacteria</taxon>
        <taxon>Bacillati</taxon>
        <taxon>Actinomycetota</taxon>
        <taxon>Actinomycetes</taxon>
        <taxon>Pseudonocardiales</taxon>
        <taxon>Pseudonocardiaceae</taxon>
        <taxon>Saccharothrix</taxon>
    </lineage>
</organism>
<keyword evidence="2" id="KW-1185">Reference proteome</keyword>
<gene>
    <name evidence="1" type="ORF">F4559_003047</name>
</gene>
<dbReference type="EMBL" id="JACHJS010000001">
    <property type="protein sequence ID" value="MBB4965688.1"/>
    <property type="molecule type" value="Genomic_DNA"/>
</dbReference>
<name>A0A7W7WWK4_9PSEU</name>
<comment type="caution">
    <text evidence="1">The sequence shown here is derived from an EMBL/GenBank/DDBJ whole genome shotgun (WGS) entry which is preliminary data.</text>
</comment>
<sequence>MDALVRDRYRMTLSTAGEPVPVRTPPEKEFTDGERVDHLLKVRVGRQRWTTQFYSASLIDFQGDPEELRTTSDLDDLREFGRLLHRSTGRRTVLVPETLDPESVEPYLEFGRPGMP</sequence>
<proteinExistence type="predicted"/>
<evidence type="ECO:0000313" key="1">
    <source>
        <dbReference type="EMBL" id="MBB4965688.1"/>
    </source>
</evidence>
<reference evidence="1 2" key="1">
    <citation type="submission" date="2020-08" db="EMBL/GenBank/DDBJ databases">
        <title>Sequencing the genomes of 1000 actinobacteria strains.</title>
        <authorList>
            <person name="Klenk H.-P."/>
        </authorList>
    </citation>
    <scope>NUCLEOTIDE SEQUENCE [LARGE SCALE GENOMIC DNA]</scope>
    <source>
        <strain evidence="1 2">DSM 45084</strain>
    </source>
</reference>
<dbReference type="Proteomes" id="UP000542674">
    <property type="component" value="Unassembled WGS sequence"/>
</dbReference>
<protein>
    <submittedName>
        <fullName evidence="1">Uncharacterized protein</fullName>
    </submittedName>
</protein>
<accession>A0A7W7WWK4</accession>
<evidence type="ECO:0000313" key="2">
    <source>
        <dbReference type="Proteomes" id="UP000542674"/>
    </source>
</evidence>